<name>A0A392V429_9FABA</name>
<dbReference type="AlphaFoldDB" id="A0A392V429"/>
<feature type="non-terminal residue" evidence="1">
    <location>
        <position position="1"/>
    </location>
</feature>
<proteinExistence type="predicted"/>
<reference evidence="1 2" key="1">
    <citation type="journal article" date="2018" name="Front. Plant Sci.">
        <title>Red Clover (Trifolium pratense) and Zigzag Clover (T. medium) - A Picture of Genomic Similarities and Differences.</title>
        <authorList>
            <person name="Dluhosova J."/>
            <person name="Istvanek J."/>
            <person name="Nedelnik J."/>
            <person name="Repkova J."/>
        </authorList>
    </citation>
    <scope>NUCLEOTIDE SEQUENCE [LARGE SCALE GENOMIC DNA]</scope>
    <source>
        <strain evidence="2">cv. 10/8</strain>
        <tissue evidence="1">Leaf</tissue>
    </source>
</reference>
<evidence type="ECO:0000313" key="2">
    <source>
        <dbReference type="Proteomes" id="UP000265520"/>
    </source>
</evidence>
<dbReference type="Proteomes" id="UP000265520">
    <property type="component" value="Unassembled WGS sequence"/>
</dbReference>
<evidence type="ECO:0000313" key="1">
    <source>
        <dbReference type="EMBL" id="MCI82203.1"/>
    </source>
</evidence>
<accession>A0A392V429</accession>
<dbReference type="EMBL" id="LXQA011037749">
    <property type="protein sequence ID" value="MCI82203.1"/>
    <property type="molecule type" value="Genomic_DNA"/>
</dbReference>
<organism evidence="1 2">
    <name type="scientific">Trifolium medium</name>
    <dbReference type="NCBI Taxonomy" id="97028"/>
    <lineage>
        <taxon>Eukaryota</taxon>
        <taxon>Viridiplantae</taxon>
        <taxon>Streptophyta</taxon>
        <taxon>Embryophyta</taxon>
        <taxon>Tracheophyta</taxon>
        <taxon>Spermatophyta</taxon>
        <taxon>Magnoliopsida</taxon>
        <taxon>eudicotyledons</taxon>
        <taxon>Gunneridae</taxon>
        <taxon>Pentapetalae</taxon>
        <taxon>rosids</taxon>
        <taxon>fabids</taxon>
        <taxon>Fabales</taxon>
        <taxon>Fabaceae</taxon>
        <taxon>Papilionoideae</taxon>
        <taxon>50 kb inversion clade</taxon>
        <taxon>NPAAA clade</taxon>
        <taxon>Hologalegina</taxon>
        <taxon>IRL clade</taxon>
        <taxon>Trifolieae</taxon>
        <taxon>Trifolium</taxon>
    </lineage>
</organism>
<comment type="caution">
    <text evidence="1">The sequence shown here is derived from an EMBL/GenBank/DDBJ whole genome shotgun (WGS) entry which is preliminary data.</text>
</comment>
<keyword evidence="2" id="KW-1185">Reference proteome</keyword>
<sequence>ERMARRAGLLEGCIKNSRMLARRAEQIARRASAKSI</sequence>
<protein>
    <submittedName>
        <fullName evidence="1">Uncharacterized protein</fullName>
    </submittedName>
</protein>